<evidence type="ECO:0000313" key="1">
    <source>
        <dbReference type="EMBL" id="OOK71357.1"/>
    </source>
</evidence>
<comment type="caution">
    <text evidence="1">The sequence shown here is derived from an EMBL/GenBank/DDBJ whole genome shotgun (WGS) entry which is preliminary data.</text>
</comment>
<proteinExistence type="predicted"/>
<evidence type="ECO:0000313" key="4">
    <source>
        <dbReference type="Proteomes" id="UP000189229"/>
    </source>
</evidence>
<evidence type="ECO:0000313" key="3">
    <source>
        <dbReference type="Proteomes" id="UP000188532"/>
    </source>
</evidence>
<protein>
    <submittedName>
        <fullName evidence="1">Uncharacterized protein</fullName>
    </submittedName>
</protein>
<dbReference type="EMBL" id="MVBM01000003">
    <property type="protein sequence ID" value="OOK76139.1"/>
    <property type="molecule type" value="Genomic_DNA"/>
</dbReference>
<gene>
    <name evidence="1" type="ORF">BZL29_5711</name>
    <name evidence="2" type="ORF">BZL30_4193</name>
</gene>
<name>A0A1V3WWS2_MYCKA</name>
<sequence length="41" mass="4239">MVRFAAVVAPFFLIGIPDAGVPGSPPARLRGRSIATVLCQS</sequence>
<accession>A0A1V3WWS2</accession>
<dbReference type="EMBL" id="MVBN01000006">
    <property type="protein sequence ID" value="OOK71357.1"/>
    <property type="molecule type" value="Genomic_DNA"/>
</dbReference>
<dbReference type="Proteomes" id="UP000188532">
    <property type="component" value="Unassembled WGS sequence"/>
</dbReference>
<organism evidence="1 3">
    <name type="scientific">Mycobacterium kansasii</name>
    <dbReference type="NCBI Taxonomy" id="1768"/>
    <lineage>
        <taxon>Bacteria</taxon>
        <taxon>Bacillati</taxon>
        <taxon>Actinomycetota</taxon>
        <taxon>Actinomycetes</taxon>
        <taxon>Mycobacteriales</taxon>
        <taxon>Mycobacteriaceae</taxon>
        <taxon>Mycobacterium</taxon>
    </lineage>
</organism>
<dbReference type="Proteomes" id="UP000189229">
    <property type="component" value="Unassembled WGS sequence"/>
</dbReference>
<reference evidence="3 4" key="1">
    <citation type="submission" date="2017-02" db="EMBL/GenBank/DDBJ databases">
        <title>Complete genome sequences of Mycobacterium kansasii strains isolated from rhesus macaques.</title>
        <authorList>
            <person name="Panda A."/>
            <person name="Nagaraj S."/>
            <person name="Zhao X."/>
            <person name="Tettelin H."/>
            <person name="Detolla L.J."/>
        </authorList>
    </citation>
    <scope>NUCLEOTIDE SEQUENCE [LARGE SCALE GENOMIC DNA]</scope>
    <source>
        <strain evidence="1 3">11-3469</strain>
        <strain evidence="2 4">11-3813</strain>
    </source>
</reference>
<evidence type="ECO:0000313" key="2">
    <source>
        <dbReference type="EMBL" id="OOK76139.1"/>
    </source>
</evidence>
<dbReference type="AlphaFoldDB" id="A0A1V3WWS2"/>